<organism evidence="3 4">
    <name type="scientific">Hominiventricola aquisgranensis</name>
    <dbReference type="NCBI Taxonomy" id="3133164"/>
    <lineage>
        <taxon>Bacteria</taxon>
        <taxon>Bacillati</taxon>
        <taxon>Bacillota</taxon>
        <taxon>Clostridia</taxon>
        <taxon>Lachnospirales</taxon>
        <taxon>Lachnospiraceae</taxon>
        <taxon>Hominiventricola</taxon>
    </lineage>
</organism>
<evidence type="ECO:0000313" key="4">
    <source>
        <dbReference type="Proteomes" id="UP001470288"/>
    </source>
</evidence>
<evidence type="ECO:0000259" key="2">
    <source>
        <dbReference type="Pfam" id="PF06056"/>
    </source>
</evidence>
<dbReference type="Proteomes" id="UP001470288">
    <property type="component" value="Unassembled WGS sequence"/>
</dbReference>
<protein>
    <recommendedName>
        <fullName evidence="2">Terminase ATPase subunit N-terminal domain-containing protein</fullName>
    </recommendedName>
</protein>
<gene>
    <name evidence="3" type="ORF">WMO62_04435</name>
</gene>
<feature type="compositionally biased region" description="Polar residues" evidence="1">
    <location>
        <begin position="81"/>
        <end position="90"/>
    </location>
</feature>
<dbReference type="Gene3D" id="1.10.10.60">
    <property type="entry name" value="Homeodomain-like"/>
    <property type="match status" value="1"/>
</dbReference>
<evidence type="ECO:0000313" key="3">
    <source>
        <dbReference type="EMBL" id="MEQ2578092.1"/>
    </source>
</evidence>
<proteinExistence type="predicted"/>
<accession>A0ABV1HYS9</accession>
<dbReference type="RefSeq" id="WP_349143941.1">
    <property type="nucleotide sequence ID" value="NZ_JBBMFC010000006.1"/>
</dbReference>
<comment type="caution">
    <text evidence="3">The sequence shown here is derived from an EMBL/GenBank/DDBJ whole genome shotgun (WGS) entry which is preliminary data.</text>
</comment>
<reference evidence="3 4" key="1">
    <citation type="submission" date="2024-03" db="EMBL/GenBank/DDBJ databases">
        <title>Human intestinal bacterial collection.</title>
        <authorList>
            <person name="Pauvert C."/>
            <person name="Hitch T.C.A."/>
            <person name="Clavel T."/>
        </authorList>
    </citation>
    <scope>NUCLEOTIDE SEQUENCE [LARGE SCALE GENOMIC DNA]</scope>
    <source>
        <strain evidence="3 4">CLA-AA-H78B</strain>
    </source>
</reference>
<feature type="domain" description="Terminase ATPase subunit N-terminal" evidence="2">
    <location>
        <begin position="121"/>
        <end position="148"/>
    </location>
</feature>
<name>A0ABV1HYS9_9FIRM</name>
<sequence>MFIKQISKDEALQLASKGQDILIMVPGEGDGSWNDMVPDTLQNLLAGLMFFRKEPALENQILEEDNTPPRCKSNRDVKKPSGSTPKPATNSEASGAEGSGAEKKKRVAVDTGKMLALRNAGWTMKKIAEELGISEASVFNYLKKMEMEDKR</sequence>
<feature type="region of interest" description="Disordered" evidence="1">
    <location>
        <begin position="60"/>
        <end position="109"/>
    </location>
</feature>
<keyword evidence="4" id="KW-1185">Reference proteome</keyword>
<dbReference type="InterPro" id="IPR010332">
    <property type="entry name" value="ATPase_terminase-su_N"/>
</dbReference>
<dbReference type="Pfam" id="PF06056">
    <property type="entry name" value="Terminase_5"/>
    <property type="match status" value="1"/>
</dbReference>
<evidence type="ECO:0000256" key="1">
    <source>
        <dbReference type="SAM" id="MobiDB-lite"/>
    </source>
</evidence>
<dbReference type="EMBL" id="JBBMFC010000006">
    <property type="protein sequence ID" value="MEQ2578092.1"/>
    <property type="molecule type" value="Genomic_DNA"/>
</dbReference>